<evidence type="ECO:0000313" key="3">
    <source>
        <dbReference type="EMBL" id="MFD1523226.1"/>
    </source>
</evidence>
<dbReference type="NCBIfam" id="NF041046">
    <property type="entry name" value="UGSC_fam"/>
    <property type="match status" value="1"/>
</dbReference>
<sequence>MPNAILDPTGRAPAPAATSAAEPRAARRPDLAGARVGLLENTKQNAALLLQEVANLLVAEHGAAGVVLMRTKQAFALPAPDELVAEYAAACDVVVTGVGDCGSCSASAVADGVLFEAAGLPAAVICSDAFVATADAMAALRGAPGYRYVTTEHPVAVLTPQQVQERAKHVVSGVVALLTEARS</sequence>
<organism evidence="3 4">
    <name type="scientific">Pseudonocardia yunnanensis</name>
    <dbReference type="NCBI Taxonomy" id="58107"/>
    <lineage>
        <taxon>Bacteria</taxon>
        <taxon>Bacillati</taxon>
        <taxon>Actinomycetota</taxon>
        <taxon>Actinomycetes</taxon>
        <taxon>Pseudonocardiales</taxon>
        <taxon>Pseudonocardiaceae</taxon>
        <taxon>Pseudonocardia</taxon>
    </lineage>
</organism>
<dbReference type="Proteomes" id="UP001597114">
    <property type="component" value="Unassembled WGS sequence"/>
</dbReference>
<dbReference type="InterPro" id="IPR049831">
    <property type="entry name" value="UGSC_seleno"/>
</dbReference>
<reference evidence="4" key="1">
    <citation type="journal article" date="2019" name="Int. J. Syst. Evol. Microbiol.">
        <title>The Global Catalogue of Microorganisms (GCM) 10K type strain sequencing project: providing services to taxonomists for standard genome sequencing and annotation.</title>
        <authorList>
            <consortium name="The Broad Institute Genomics Platform"/>
            <consortium name="The Broad Institute Genome Sequencing Center for Infectious Disease"/>
            <person name="Wu L."/>
            <person name="Ma J."/>
        </authorList>
    </citation>
    <scope>NUCLEOTIDE SEQUENCE [LARGE SCALE GENOMIC DNA]</scope>
    <source>
        <strain evidence="4">CCM 7043</strain>
    </source>
</reference>
<dbReference type="EMBL" id="JBHUCO010000059">
    <property type="protein sequence ID" value="MFD1523226.1"/>
    <property type="molecule type" value="Genomic_DNA"/>
</dbReference>
<feature type="region of interest" description="Disordered" evidence="1">
    <location>
        <begin position="1"/>
        <end position="25"/>
    </location>
</feature>
<keyword evidence="4" id="KW-1185">Reference proteome</keyword>
<feature type="domain" description="UGSC-like" evidence="2">
    <location>
        <begin position="5"/>
        <end position="179"/>
    </location>
</feature>
<protein>
    <submittedName>
        <fullName evidence="3">UGSC family (Seleno)protein</fullName>
    </submittedName>
</protein>
<comment type="caution">
    <text evidence="3">The sequence shown here is derived from an EMBL/GenBank/DDBJ whole genome shotgun (WGS) entry which is preliminary data.</text>
</comment>
<gene>
    <name evidence="3" type="ORF">ACFSJD_37475</name>
</gene>
<name>A0ABW4F7U0_9PSEU</name>
<accession>A0ABW4F7U0</accession>
<evidence type="ECO:0000313" key="4">
    <source>
        <dbReference type="Proteomes" id="UP001597114"/>
    </source>
</evidence>
<dbReference type="Pfam" id="PF24696">
    <property type="entry name" value="UGSC"/>
    <property type="match status" value="1"/>
</dbReference>
<evidence type="ECO:0000259" key="2">
    <source>
        <dbReference type="Pfam" id="PF24696"/>
    </source>
</evidence>
<dbReference type="InterPro" id="IPR057767">
    <property type="entry name" value="UGSC-like_dom"/>
</dbReference>
<feature type="compositionally biased region" description="Low complexity" evidence="1">
    <location>
        <begin position="11"/>
        <end position="23"/>
    </location>
</feature>
<proteinExistence type="predicted"/>
<evidence type="ECO:0000256" key="1">
    <source>
        <dbReference type="SAM" id="MobiDB-lite"/>
    </source>
</evidence>
<dbReference type="RefSeq" id="WP_344719124.1">
    <property type="nucleotide sequence ID" value="NZ_BAAAUS010000002.1"/>
</dbReference>